<dbReference type="OrthoDB" id="998884at2759"/>
<keyword evidence="6" id="KW-1185">Reference proteome</keyword>
<evidence type="ECO:0000256" key="1">
    <source>
        <dbReference type="ARBA" id="ARBA00022723"/>
    </source>
</evidence>
<feature type="domain" description="Phorbol-ester/DAG-type" evidence="4">
    <location>
        <begin position="31"/>
        <end position="84"/>
    </location>
</feature>
<dbReference type="EMBL" id="JABFAD010334222">
    <property type="protein sequence ID" value="MBA0820327.1"/>
    <property type="molecule type" value="Genomic_DNA"/>
</dbReference>
<dbReference type="InterPro" id="IPR004146">
    <property type="entry name" value="DC1"/>
</dbReference>
<dbReference type="PANTHER" id="PTHR46288">
    <property type="entry name" value="PHORBOL-ESTER/DAG-TYPE DOMAIN-CONTAINING PROTEIN"/>
    <property type="match status" value="1"/>
</dbReference>
<sequence>MDLILPCNDTSHLPLRFKDEKKKAILHYSHRHELSFFKYRKVREEGYDCLWCEKHLLPSEVCYGCRYCKFYLHQMCNFRLDFDCAKLSPSLKLDCHHHLLTFFKDFKKGEEGQDSYCKACGKHYVVGSVCSCVQCHFTLHLECVVPSSARHKYHRHPLIMMELIKEDDSEKYYCDVCENERNPKDLEYYCQSCTFIAHIQCVLDQDKVASRKVSSSSPPPMENKALFVDEMEQNEGTNVIRTLDSFIEDDSGKYYCEECNGQIIAHIEHVLAEVEDNIEIRKNNHEQCLRKK</sequence>
<gene>
    <name evidence="5" type="ORF">Gohar_022375</name>
</gene>
<dbReference type="PROSITE" id="PS50081">
    <property type="entry name" value="ZF_DAG_PE_2"/>
    <property type="match status" value="1"/>
</dbReference>
<proteinExistence type="predicted"/>
<comment type="caution">
    <text evidence="5">The sequence shown here is derived from an EMBL/GenBank/DDBJ whole genome shotgun (WGS) entry which is preliminary data.</text>
</comment>
<organism evidence="5 6">
    <name type="scientific">Gossypium harknessii</name>
    <dbReference type="NCBI Taxonomy" id="34285"/>
    <lineage>
        <taxon>Eukaryota</taxon>
        <taxon>Viridiplantae</taxon>
        <taxon>Streptophyta</taxon>
        <taxon>Embryophyta</taxon>
        <taxon>Tracheophyta</taxon>
        <taxon>Spermatophyta</taxon>
        <taxon>Magnoliopsida</taxon>
        <taxon>eudicotyledons</taxon>
        <taxon>Gunneridae</taxon>
        <taxon>Pentapetalae</taxon>
        <taxon>rosids</taxon>
        <taxon>malvids</taxon>
        <taxon>Malvales</taxon>
        <taxon>Malvaceae</taxon>
        <taxon>Malvoideae</taxon>
        <taxon>Gossypium</taxon>
    </lineage>
</organism>
<protein>
    <recommendedName>
        <fullName evidence="4">Phorbol-ester/DAG-type domain-containing protein</fullName>
    </recommendedName>
</protein>
<accession>A0A7J9IE11</accession>
<evidence type="ECO:0000256" key="3">
    <source>
        <dbReference type="ARBA" id="ARBA00022833"/>
    </source>
</evidence>
<feature type="non-terminal residue" evidence="5">
    <location>
        <position position="292"/>
    </location>
</feature>
<dbReference type="InterPro" id="IPR002219">
    <property type="entry name" value="PKC_DAG/PE"/>
</dbReference>
<keyword evidence="3" id="KW-0862">Zinc</keyword>
<dbReference type="Gene3D" id="3.30.40.10">
    <property type="entry name" value="Zinc/RING finger domain, C3HC4 (zinc finger)"/>
    <property type="match status" value="1"/>
</dbReference>
<dbReference type="PANTHER" id="PTHR46288:SF86">
    <property type="entry name" value="PHORBOL-ESTER_DAG-TYPE DOMAIN-CONTAINING PROTEIN"/>
    <property type="match status" value="1"/>
</dbReference>
<dbReference type="Pfam" id="PF03107">
    <property type="entry name" value="C1_2"/>
    <property type="match status" value="2"/>
</dbReference>
<dbReference type="InterPro" id="IPR013083">
    <property type="entry name" value="Znf_RING/FYVE/PHD"/>
</dbReference>
<evidence type="ECO:0000259" key="4">
    <source>
        <dbReference type="PROSITE" id="PS50081"/>
    </source>
</evidence>
<dbReference type="SUPFAM" id="SSF57889">
    <property type="entry name" value="Cysteine-rich domain"/>
    <property type="match status" value="3"/>
</dbReference>
<evidence type="ECO:0000313" key="5">
    <source>
        <dbReference type="EMBL" id="MBA0820327.1"/>
    </source>
</evidence>
<evidence type="ECO:0000256" key="2">
    <source>
        <dbReference type="ARBA" id="ARBA00022737"/>
    </source>
</evidence>
<keyword evidence="1" id="KW-0479">Metal-binding</keyword>
<dbReference type="GO" id="GO:0046872">
    <property type="term" value="F:metal ion binding"/>
    <property type="evidence" value="ECO:0007669"/>
    <property type="project" value="UniProtKB-KW"/>
</dbReference>
<dbReference type="InterPro" id="IPR046349">
    <property type="entry name" value="C1-like_sf"/>
</dbReference>
<name>A0A7J9IE11_9ROSI</name>
<keyword evidence="2" id="KW-0677">Repeat</keyword>
<evidence type="ECO:0000313" key="6">
    <source>
        <dbReference type="Proteomes" id="UP000593560"/>
    </source>
</evidence>
<dbReference type="Proteomes" id="UP000593560">
    <property type="component" value="Unassembled WGS sequence"/>
</dbReference>
<reference evidence="5 6" key="1">
    <citation type="journal article" date="2019" name="Genome Biol. Evol.">
        <title>Insights into the evolution of the New World diploid cottons (Gossypium, subgenus Houzingenia) based on genome sequencing.</title>
        <authorList>
            <person name="Grover C.E."/>
            <person name="Arick M.A. 2nd"/>
            <person name="Thrash A."/>
            <person name="Conover J.L."/>
            <person name="Sanders W.S."/>
            <person name="Peterson D.G."/>
            <person name="Frelichowski J.E."/>
            <person name="Scheffler J.A."/>
            <person name="Scheffler B.E."/>
            <person name="Wendel J.F."/>
        </authorList>
    </citation>
    <scope>NUCLEOTIDE SEQUENCE [LARGE SCALE GENOMIC DNA]</scope>
    <source>
        <strain evidence="5">0</strain>
        <tissue evidence="5">Leaf</tissue>
    </source>
</reference>
<dbReference type="AlphaFoldDB" id="A0A7J9IE11"/>